<protein>
    <submittedName>
        <fullName evidence="1">Uncharacterized protein</fullName>
    </submittedName>
</protein>
<name>A0A2S7FFU2_CLOBU</name>
<sequence length="74" mass="8932">MKYMYVKYNSNKRESIIKENDNIIYESSESLKDKCNSCKVIDMNSYIDKKNTILDDKITKFFFDSIHKNHLKNR</sequence>
<organism evidence="1 2">
    <name type="scientific">Clostridium butyricum</name>
    <dbReference type="NCBI Taxonomy" id="1492"/>
    <lineage>
        <taxon>Bacteria</taxon>
        <taxon>Bacillati</taxon>
        <taxon>Bacillota</taxon>
        <taxon>Clostridia</taxon>
        <taxon>Eubacteriales</taxon>
        <taxon>Clostridiaceae</taxon>
        <taxon>Clostridium</taxon>
    </lineage>
</organism>
<dbReference type="RefSeq" id="WP_003415534.1">
    <property type="nucleotide sequence ID" value="NZ_CANCWB010000001.1"/>
</dbReference>
<dbReference type="AlphaFoldDB" id="A0A2S7FFU2"/>
<gene>
    <name evidence="1" type="ORF">AWN73_00310</name>
</gene>
<evidence type="ECO:0000313" key="2">
    <source>
        <dbReference type="Proteomes" id="UP000238081"/>
    </source>
</evidence>
<evidence type="ECO:0000313" key="1">
    <source>
        <dbReference type="EMBL" id="PPV17890.1"/>
    </source>
</evidence>
<dbReference type="Proteomes" id="UP000238081">
    <property type="component" value="Unassembled WGS sequence"/>
</dbReference>
<dbReference type="EMBL" id="LRDH01000001">
    <property type="protein sequence ID" value="PPV17890.1"/>
    <property type="molecule type" value="Genomic_DNA"/>
</dbReference>
<comment type="caution">
    <text evidence="1">The sequence shown here is derived from an EMBL/GenBank/DDBJ whole genome shotgun (WGS) entry which is preliminary data.</text>
</comment>
<proteinExistence type="predicted"/>
<accession>A0A2S7FFU2</accession>
<reference evidence="1 2" key="1">
    <citation type="submission" date="2016-01" db="EMBL/GenBank/DDBJ databases">
        <title>Characterization of the Clostridium difficile lineages that are prevalent in Hong Kong and China.</title>
        <authorList>
            <person name="Kwok J.S.-L."/>
            <person name="Lam W.-Y."/>
            <person name="Ip M."/>
            <person name="Chan T.-F."/>
            <person name="Hawkey P.M."/>
            <person name="Tsui S.K.-W."/>
        </authorList>
    </citation>
    <scope>NUCLEOTIDE SEQUENCE [LARGE SCALE GENOMIC DNA]</scope>
    <source>
        <strain evidence="1 2">300064</strain>
    </source>
</reference>